<evidence type="ECO:0000313" key="5">
    <source>
        <dbReference type="EMBL" id="HIU09745.1"/>
    </source>
</evidence>
<dbReference type="PANTHER" id="PTHR10587:SF133">
    <property type="entry name" value="CHITIN DEACETYLASE 1-RELATED"/>
    <property type="match status" value="1"/>
</dbReference>
<dbReference type="AlphaFoldDB" id="A0A9D1HIL9"/>
<dbReference type="GO" id="GO:0005975">
    <property type="term" value="P:carbohydrate metabolic process"/>
    <property type="evidence" value="ECO:0007669"/>
    <property type="project" value="InterPro"/>
</dbReference>
<keyword evidence="2" id="KW-0378">Hydrolase</keyword>
<dbReference type="EMBL" id="DVMH01000004">
    <property type="protein sequence ID" value="HIU09745.1"/>
    <property type="molecule type" value="Genomic_DNA"/>
</dbReference>
<evidence type="ECO:0000313" key="6">
    <source>
        <dbReference type="Proteomes" id="UP000824124"/>
    </source>
</evidence>
<accession>A0A9D1HIL9</accession>
<dbReference type="PROSITE" id="PS51257">
    <property type="entry name" value="PROKAR_LIPOPROTEIN"/>
    <property type="match status" value="1"/>
</dbReference>
<dbReference type="PROSITE" id="PS51677">
    <property type="entry name" value="NODB"/>
    <property type="match status" value="1"/>
</dbReference>
<protein>
    <submittedName>
        <fullName evidence="5">Polysaccharide deacetylase family protein</fullName>
    </submittedName>
</protein>
<feature type="signal peptide" evidence="3">
    <location>
        <begin position="1"/>
        <end position="33"/>
    </location>
</feature>
<evidence type="ECO:0000256" key="1">
    <source>
        <dbReference type="ARBA" id="ARBA00022723"/>
    </source>
</evidence>
<evidence type="ECO:0000259" key="4">
    <source>
        <dbReference type="PROSITE" id="PS51677"/>
    </source>
</evidence>
<dbReference type="InterPro" id="IPR002509">
    <property type="entry name" value="NODB_dom"/>
</dbReference>
<dbReference type="SUPFAM" id="SSF88713">
    <property type="entry name" value="Glycoside hydrolase/deacetylase"/>
    <property type="match status" value="1"/>
</dbReference>
<name>A0A9D1HIL9_9FIRM</name>
<reference evidence="5" key="2">
    <citation type="journal article" date="2021" name="PeerJ">
        <title>Extensive microbial diversity within the chicken gut microbiome revealed by metagenomics and culture.</title>
        <authorList>
            <person name="Gilroy R."/>
            <person name="Ravi A."/>
            <person name="Getino M."/>
            <person name="Pursley I."/>
            <person name="Horton D.L."/>
            <person name="Alikhan N.F."/>
            <person name="Baker D."/>
            <person name="Gharbi K."/>
            <person name="Hall N."/>
            <person name="Watson M."/>
            <person name="Adriaenssens E.M."/>
            <person name="Foster-Nyarko E."/>
            <person name="Jarju S."/>
            <person name="Secka A."/>
            <person name="Antonio M."/>
            <person name="Oren A."/>
            <person name="Chaudhuri R.R."/>
            <person name="La Ragione R."/>
            <person name="Hildebrand F."/>
            <person name="Pallen M.J."/>
        </authorList>
    </citation>
    <scope>NUCLEOTIDE SEQUENCE</scope>
    <source>
        <strain evidence="5">2830</strain>
    </source>
</reference>
<feature type="chain" id="PRO_5038447963" evidence="3">
    <location>
        <begin position="34"/>
        <end position="328"/>
    </location>
</feature>
<reference evidence="5" key="1">
    <citation type="submission" date="2020-10" db="EMBL/GenBank/DDBJ databases">
        <authorList>
            <person name="Gilroy R."/>
        </authorList>
    </citation>
    <scope>NUCLEOTIDE SEQUENCE</scope>
    <source>
        <strain evidence="5">2830</strain>
    </source>
</reference>
<dbReference type="InterPro" id="IPR050248">
    <property type="entry name" value="Polysacc_deacetylase_ArnD"/>
</dbReference>
<evidence type="ECO:0000256" key="3">
    <source>
        <dbReference type="SAM" id="SignalP"/>
    </source>
</evidence>
<keyword evidence="1" id="KW-0479">Metal-binding</keyword>
<dbReference type="GO" id="GO:0046872">
    <property type="term" value="F:metal ion binding"/>
    <property type="evidence" value="ECO:0007669"/>
    <property type="project" value="UniProtKB-KW"/>
</dbReference>
<dbReference type="InterPro" id="IPR011330">
    <property type="entry name" value="Glyco_hydro/deAcase_b/a-brl"/>
</dbReference>
<proteinExistence type="predicted"/>
<comment type="caution">
    <text evidence="5">The sequence shown here is derived from an EMBL/GenBank/DDBJ whole genome shotgun (WGS) entry which is preliminary data.</text>
</comment>
<dbReference type="GO" id="GO:0016020">
    <property type="term" value="C:membrane"/>
    <property type="evidence" value="ECO:0007669"/>
    <property type="project" value="TreeGrafter"/>
</dbReference>
<dbReference type="Pfam" id="PF01522">
    <property type="entry name" value="Polysacc_deac_1"/>
    <property type="match status" value="1"/>
</dbReference>
<gene>
    <name evidence="5" type="ORF">IAB00_00600</name>
</gene>
<dbReference type="Gene3D" id="3.20.20.370">
    <property type="entry name" value="Glycoside hydrolase/deacetylase"/>
    <property type="match status" value="1"/>
</dbReference>
<sequence length="328" mass="36179">MLINQKITPGAAARLLTLLLLAVLFAGCSLNTAAEMDENASSSYRPSKTWTAPDLTKMALDIYEETYIVRPKLDENFQVVPEQYELFERQNITSNAEAARVYVQGAALQEYTLSCVRRGSVFSNRSAGRMVALTFDDGLFKAKTPKILEILQEHDARATFFALGRYVENNPELAQQVLAAGCELGSHSWFHAKQTTLSAEDRAADFARVAKAFIDAVGSAPYLFRAPYGALNDDVKQDITGQNMISVLWSLDTEDWRAKSADAVYNSVMNVVKPGDIILMHENGEYTLEALPRILEALAEQNYEVVTVSELVYAGSDVKAAADPSKTE</sequence>
<dbReference type="CDD" id="cd10917">
    <property type="entry name" value="CE4_NodB_like_6s_7s"/>
    <property type="match status" value="1"/>
</dbReference>
<evidence type="ECO:0000256" key="2">
    <source>
        <dbReference type="ARBA" id="ARBA00022801"/>
    </source>
</evidence>
<dbReference type="GO" id="GO:0016810">
    <property type="term" value="F:hydrolase activity, acting on carbon-nitrogen (but not peptide) bonds"/>
    <property type="evidence" value="ECO:0007669"/>
    <property type="project" value="InterPro"/>
</dbReference>
<keyword evidence="3" id="KW-0732">Signal</keyword>
<organism evidence="5 6">
    <name type="scientific">Candidatus Avidehalobacter gallistercoris</name>
    <dbReference type="NCBI Taxonomy" id="2840694"/>
    <lineage>
        <taxon>Bacteria</taxon>
        <taxon>Bacillati</taxon>
        <taxon>Bacillota</taxon>
        <taxon>Clostridia</taxon>
        <taxon>Eubacteriales</taxon>
        <taxon>Peptococcaceae</taxon>
        <taxon>Peptococcaceae incertae sedis</taxon>
        <taxon>Candidatus Avidehalobacter</taxon>
    </lineage>
</organism>
<feature type="domain" description="NodB homology" evidence="4">
    <location>
        <begin position="129"/>
        <end position="306"/>
    </location>
</feature>
<dbReference type="PANTHER" id="PTHR10587">
    <property type="entry name" value="GLYCOSYL TRANSFERASE-RELATED"/>
    <property type="match status" value="1"/>
</dbReference>
<dbReference type="Proteomes" id="UP000824124">
    <property type="component" value="Unassembled WGS sequence"/>
</dbReference>